<evidence type="ECO:0000256" key="1">
    <source>
        <dbReference type="ARBA" id="ARBA00023196"/>
    </source>
</evidence>
<dbReference type="Proteomes" id="UP000232229">
    <property type="component" value="Chromosome"/>
</dbReference>
<evidence type="ECO:0000313" key="4">
    <source>
        <dbReference type="Proteomes" id="UP000232229"/>
    </source>
</evidence>
<keyword evidence="4" id="KW-1185">Reference proteome</keyword>
<sequence>MAINLIITTPNGKFIDNKKVDIINLKTIDGDIGVLGNMSPFVTALKIGNMNFKANNQTHWVHLHRGLAIINATECKIITERLYLVNESGAKLLTPDKFE</sequence>
<organism evidence="3 4">
    <name type="scientific">Mesoplasma chauliocola</name>
    <dbReference type="NCBI Taxonomy" id="216427"/>
    <lineage>
        <taxon>Bacteria</taxon>
        <taxon>Bacillati</taxon>
        <taxon>Mycoplasmatota</taxon>
        <taxon>Mollicutes</taxon>
        <taxon>Entomoplasmatales</taxon>
        <taxon>Entomoplasmataceae</taxon>
        <taxon>Mesoplasma</taxon>
    </lineage>
</organism>
<evidence type="ECO:0000313" key="3">
    <source>
        <dbReference type="EMBL" id="ASZ08876.1"/>
    </source>
</evidence>
<gene>
    <name evidence="3" type="ORF">CK556_00655</name>
</gene>
<dbReference type="AlphaFoldDB" id="A0A249SMK3"/>
<keyword evidence="1" id="KW-0066">ATP synthesis</keyword>
<dbReference type="GO" id="GO:0045259">
    <property type="term" value="C:proton-transporting ATP synthase complex"/>
    <property type="evidence" value="ECO:0007669"/>
    <property type="project" value="UniProtKB-KW"/>
</dbReference>
<dbReference type="KEGG" id="mchc:CK556_00655"/>
<keyword evidence="1" id="KW-0139">CF(1)</keyword>
<reference evidence="3 4" key="1">
    <citation type="submission" date="2017-08" db="EMBL/GenBank/DDBJ databases">
        <title>Complete Genome Sequence of Mesoplasma chauliocola.</title>
        <authorList>
            <person name="Knight T.F.Jr."/>
            <person name="Citino T."/>
        </authorList>
    </citation>
    <scope>NUCLEOTIDE SEQUENCE [LARGE SCALE GENOMIC DNA]</scope>
    <source>
        <strain evidence="3 4">CHPA-2</strain>
    </source>
</reference>
<dbReference type="InterPro" id="IPR036771">
    <property type="entry name" value="ATPsynth_dsu/esu_N"/>
</dbReference>
<dbReference type="STRING" id="1336232.GCA_000518825_00526"/>
<name>A0A249SMK3_9MOLU</name>
<proteinExistence type="predicted"/>
<dbReference type="Gene3D" id="2.60.15.10">
    <property type="entry name" value="F0F1 ATP synthase delta/epsilon subunit, N-terminal"/>
    <property type="match status" value="1"/>
</dbReference>
<protein>
    <recommendedName>
        <fullName evidence="2">ATP synthase F1 complex delta/epsilon subunit N-terminal domain-containing protein</fullName>
    </recommendedName>
</protein>
<feature type="domain" description="ATP synthase F1 complex delta/epsilon subunit N-terminal" evidence="2">
    <location>
        <begin position="4"/>
        <end position="81"/>
    </location>
</feature>
<dbReference type="SUPFAM" id="SSF51344">
    <property type="entry name" value="Epsilon subunit of F1F0-ATP synthase N-terminal domain"/>
    <property type="match status" value="1"/>
</dbReference>
<dbReference type="RefSeq" id="WP_027875744.1">
    <property type="nucleotide sequence ID" value="NZ_CP023173.1"/>
</dbReference>
<dbReference type="GO" id="GO:0015986">
    <property type="term" value="P:proton motive force-driven ATP synthesis"/>
    <property type="evidence" value="ECO:0007669"/>
    <property type="project" value="InterPro"/>
</dbReference>
<dbReference type="Pfam" id="PF02823">
    <property type="entry name" value="ATP-synt_DE_N"/>
    <property type="match status" value="1"/>
</dbReference>
<dbReference type="InterPro" id="IPR020546">
    <property type="entry name" value="ATP_synth_F1_dsu/esu_N"/>
</dbReference>
<dbReference type="EMBL" id="CP023173">
    <property type="protein sequence ID" value="ASZ08876.1"/>
    <property type="molecule type" value="Genomic_DNA"/>
</dbReference>
<evidence type="ECO:0000259" key="2">
    <source>
        <dbReference type="Pfam" id="PF02823"/>
    </source>
</evidence>
<accession>A0A249SMK3</accession>